<dbReference type="RefSeq" id="WP_185100623.1">
    <property type="nucleotide sequence ID" value="NZ_BAAAXY010000168.1"/>
</dbReference>
<dbReference type="InterPro" id="IPR036866">
    <property type="entry name" value="RibonucZ/Hydroxyglut_hydro"/>
</dbReference>
<comment type="caution">
    <text evidence="4">The sequence shown here is derived from an EMBL/GenBank/DDBJ whole genome shotgun (WGS) entry which is preliminary data.</text>
</comment>
<evidence type="ECO:0000256" key="1">
    <source>
        <dbReference type="ARBA" id="ARBA00022801"/>
    </source>
</evidence>
<dbReference type="Pfam" id="PF12706">
    <property type="entry name" value="Lactamase_B_2"/>
    <property type="match status" value="1"/>
</dbReference>
<dbReference type="PANTHER" id="PTHR43546">
    <property type="entry name" value="UPF0173 METAL-DEPENDENT HYDROLASE MJ1163-RELATED"/>
    <property type="match status" value="1"/>
</dbReference>
<keyword evidence="5" id="KW-1185">Reference proteome</keyword>
<name>A0A7X0TW58_9ACTN</name>
<dbReference type="Proteomes" id="UP000565579">
    <property type="component" value="Unassembled WGS sequence"/>
</dbReference>
<dbReference type="PANTHER" id="PTHR43546:SF9">
    <property type="entry name" value="L-ASCORBATE-6-PHOSPHATE LACTONASE ULAG-RELATED"/>
    <property type="match status" value="1"/>
</dbReference>
<accession>A0A7X0TW58</accession>
<evidence type="ECO:0000313" key="5">
    <source>
        <dbReference type="Proteomes" id="UP000565579"/>
    </source>
</evidence>
<feature type="region of interest" description="Disordered" evidence="2">
    <location>
        <begin position="257"/>
        <end position="280"/>
    </location>
</feature>
<dbReference type="Gene3D" id="3.60.15.10">
    <property type="entry name" value="Ribonuclease Z/Hydroxyacylglutathione hydrolase-like"/>
    <property type="match status" value="1"/>
</dbReference>
<dbReference type="GO" id="GO:0016787">
    <property type="term" value="F:hydrolase activity"/>
    <property type="evidence" value="ECO:0007669"/>
    <property type="project" value="UniProtKB-KW"/>
</dbReference>
<organism evidence="4 5">
    <name type="scientific">Nonomuraea rubra</name>
    <dbReference type="NCBI Taxonomy" id="46180"/>
    <lineage>
        <taxon>Bacteria</taxon>
        <taxon>Bacillati</taxon>
        <taxon>Actinomycetota</taxon>
        <taxon>Actinomycetes</taxon>
        <taxon>Streptosporangiales</taxon>
        <taxon>Streptosporangiaceae</taxon>
        <taxon>Nonomuraea</taxon>
    </lineage>
</organism>
<dbReference type="InterPro" id="IPR050114">
    <property type="entry name" value="UPF0173_UPF0282_UlaG_hydrolase"/>
</dbReference>
<evidence type="ECO:0000256" key="2">
    <source>
        <dbReference type="SAM" id="MobiDB-lite"/>
    </source>
</evidence>
<dbReference type="AlphaFoldDB" id="A0A7X0TW58"/>
<feature type="domain" description="Metallo-beta-lactamase" evidence="3">
    <location>
        <begin position="24"/>
        <end position="224"/>
    </location>
</feature>
<keyword evidence="1" id="KW-0378">Hydrolase</keyword>
<gene>
    <name evidence="4" type="ORF">HD593_000629</name>
</gene>
<dbReference type="InterPro" id="IPR001279">
    <property type="entry name" value="Metallo-B-lactamas"/>
</dbReference>
<evidence type="ECO:0000313" key="4">
    <source>
        <dbReference type="EMBL" id="MBB6545834.1"/>
    </source>
</evidence>
<sequence length="280" mass="29288">MNPDQIPVRVLGGPTVLFEYGGLRFLTDPTFDAPGVHLVPGGQLTKTAPSAATPAELGRVDVVLLSHDHPDHLDGSGRELLSGVPLVLTTPAAGQHLGNGAKGLADWEPVELDRPGGGVITVTGVPAVHGPGTREEVEPVTGQVVGFVLTGEGLPTVYISGDNASLDAVRQIAERFGPVDTAILFAGAPRFPMLFDGALIVLDSAQAAEAAGILGARRAIPVHYDSWAHFTEGRDDLVTAFTAAGLADRLDLGDRLAPHDRLAPNDRPDLGDRLDLGERR</sequence>
<evidence type="ECO:0000259" key="3">
    <source>
        <dbReference type="Pfam" id="PF12706"/>
    </source>
</evidence>
<dbReference type="EMBL" id="JACHMI010000001">
    <property type="protein sequence ID" value="MBB6545834.1"/>
    <property type="molecule type" value="Genomic_DNA"/>
</dbReference>
<reference evidence="4 5" key="1">
    <citation type="submission" date="2020-08" db="EMBL/GenBank/DDBJ databases">
        <title>Sequencing the genomes of 1000 actinobacteria strains.</title>
        <authorList>
            <person name="Klenk H.-P."/>
        </authorList>
    </citation>
    <scope>NUCLEOTIDE SEQUENCE [LARGE SCALE GENOMIC DNA]</scope>
    <source>
        <strain evidence="4 5">DSM 43768</strain>
    </source>
</reference>
<dbReference type="SUPFAM" id="SSF56281">
    <property type="entry name" value="Metallo-hydrolase/oxidoreductase"/>
    <property type="match status" value="1"/>
</dbReference>
<proteinExistence type="predicted"/>
<protein>
    <submittedName>
        <fullName evidence="4">L-ascorbate metabolism protein UlaG (Beta-lactamase superfamily)</fullName>
    </submittedName>
</protein>